<protein>
    <submittedName>
        <fullName evidence="5">Type II secretory pathway component GspD/PulD (Secretin)</fullName>
    </submittedName>
</protein>
<feature type="domain" description="Type II/III secretion system secretin-like" evidence="4">
    <location>
        <begin position="429"/>
        <end position="608"/>
    </location>
</feature>
<dbReference type="InterPro" id="IPR011990">
    <property type="entry name" value="TPR-like_helical_dom_sf"/>
</dbReference>
<sequence length="633" mass="67456">MTHLFQSRRLFRVQAGVALASACLLVVPSAIRAQSSTAVTVTTPSPTDKQKKQAADAYLEGAKMLDRRDYPAAEKHFTRALKLNPGNHDYLMALALAHEHHVTDLVQHAGRERLLGHPDQAETLLTQARALDPHNDLVIEHAEPTSPPKEPWLAEGPALAGAITLTPTSAIKSFHVHTDIQTVIRDVAVSYGVRAYFDDSVKHDSIRLDLDDATYAQAMPALFQMGQLFAVPLEPTSILIARDTPENRQRLERQMQETIYVSGMSTTQMSDLGNLVRNIFDIKQVTVENGAGALVIRAPEQSIKAVNLTLADLLDGTAEVLIELKLYSVAITHDRTTGVSLPQQIGAYNVASQAQSLVTANQTLVNEAIAAGLISSTASVLQIAEYLIGSGAVTSTLLSNTVGIFGGGITTTGVYATGGATLNFGLTSSDTRALDDIQLRVTDRQAADFRIGSRYPITTSTYSSGSTTSSSLSGLTINGVSVASLLGSSSVTTIPQIQYEDLGLTLKATPAVTTTGEVNLKLDLKIEALAGGSLDNIPILDSRQLVSDVTVKNGETALILSNITRSEARAINGIPGLSDLPGFQSASDQTVEADSSQLVLLLTPHIIRQRPDRLAGPRIAFTPALTHEAADPD</sequence>
<evidence type="ECO:0000313" key="5">
    <source>
        <dbReference type="EMBL" id="NYF80332.1"/>
    </source>
</evidence>
<comment type="similarity">
    <text evidence="2">Belongs to the bacterial secretin family.</text>
</comment>
<name>A0A7Y9PI39_9BACT</name>
<evidence type="ECO:0000259" key="4">
    <source>
        <dbReference type="Pfam" id="PF00263"/>
    </source>
</evidence>
<dbReference type="Gene3D" id="1.25.40.10">
    <property type="entry name" value="Tetratricopeptide repeat domain"/>
    <property type="match status" value="1"/>
</dbReference>
<organism evidence="5 6">
    <name type="scientific">Granulicella arctica</name>
    <dbReference type="NCBI Taxonomy" id="940613"/>
    <lineage>
        <taxon>Bacteria</taxon>
        <taxon>Pseudomonadati</taxon>
        <taxon>Acidobacteriota</taxon>
        <taxon>Terriglobia</taxon>
        <taxon>Terriglobales</taxon>
        <taxon>Acidobacteriaceae</taxon>
        <taxon>Granulicella</taxon>
    </lineage>
</organism>
<comment type="caution">
    <text evidence="5">The sequence shown here is derived from an EMBL/GenBank/DDBJ whole genome shotgun (WGS) entry which is preliminary data.</text>
</comment>
<keyword evidence="3" id="KW-0732">Signal</keyword>
<evidence type="ECO:0000256" key="2">
    <source>
        <dbReference type="RuleBase" id="RU004003"/>
    </source>
</evidence>
<dbReference type="PANTHER" id="PTHR30332:SF17">
    <property type="entry name" value="TYPE IV PILIATION SYSTEM PROTEIN DR_0774-RELATED"/>
    <property type="match status" value="1"/>
</dbReference>
<dbReference type="PANTHER" id="PTHR30332">
    <property type="entry name" value="PROBABLE GENERAL SECRETION PATHWAY PROTEIN D"/>
    <property type="match status" value="1"/>
</dbReference>
<dbReference type="GO" id="GO:0009306">
    <property type="term" value="P:protein secretion"/>
    <property type="evidence" value="ECO:0007669"/>
    <property type="project" value="InterPro"/>
</dbReference>
<feature type="repeat" description="TPR" evidence="1">
    <location>
        <begin position="54"/>
        <end position="87"/>
    </location>
</feature>
<dbReference type="SUPFAM" id="SSF48452">
    <property type="entry name" value="TPR-like"/>
    <property type="match status" value="1"/>
</dbReference>
<dbReference type="AlphaFoldDB" id="A0A7Y9PI39"/>
<dbReference type="RefSeq" id="WP_179491640.1">
    <property type="nucleotide sequence ID" value="NZ_JACCCW010000002.1"/>
</dbReference>
<evidence type="ECO:0000313" key="6">
    <source>
        <dbReference type="Proteomes" id="UP000589520"/>
    </source>
</evidence>
<dbReference type="InterPro" id="IPR050810">
    <property type="entry name" value="Bact_Secretion_Sys_Channel"/>
</dbReference>
<dbReference type="InterPro" id="IPR019734">
    <property type="entry name" value="TPR_rpt"/>
</dbReference>
<feature type="chain" id="PRO_5031001948" evidence="3">
    <location>
        <begin position="34"/>
        <end position="633"/>
    </location>
</feature>
<keyword evidence="1" id="KW-0802">TPR repeat</keyword>
<dbReference type="Pfam" id="PF00263">
    <property type="entry name" value="Secretin"/>
    <property type="match status" value="1"/>
</dbReference>
<dbReference type="EMBL" id="JACCCW010000002">
    <property type="protein sequence ID" value="NYF80332.1"/>
    <property type="molecule type" value="Genomic_DNA"/>
</dbReference>
<dbReference type="InterPro" id="IPR004846">
    <property type="entry name" value="T2SS/T3SS_dom"/>
</dbReference>
<dbReference type="PROSITE" id="PS50005">
    <property type="entry name" value="TPR"/>
    <property type="match status" value="1"/>
</dbReference>
<proteinExistence type="inferred from homology"/>
<dbReference type="GO" id="GO:0015627">
    <property type="term" value="C:type II protein secretion system complex"/>
    <property type="evidence" value="ECO:0007669"/>
    <property type="project" value="TreeGrafter"/>
</dbReference>
<gene>
    <name evidence="5" type="ORF">HDF17_002652</name>
</gene>
<keyword evidence="6" id="KW-1185">Reference proteome</keyword>
<feature type="signal peptide" evidence="3">
    <location>
        <begin position="1"/>
        <end position="33"/>
    </location>
</feature>
<reference evidence="5 6" key="1">
    <citation type="submission" date="2020-07" db="EMBL/GenBank/DDBJ databases">
        <title>Genomic Encyclopedia of Type Strains, Phase IV (KMG-V): Genome sequencing to study the core and pangenomes of soil and plant-associated prokaryotes.</title>
        <authorList>
            <person name="Whitman W."/>
        </authorList>
    </citation>
    <scope>NUCLEOTIDE SEQUENCE [LARGE SCALE GENOMIC DNA]</scope>
    <source>
        <strain evidence="5 6">X4EP2</strain>
    </source>
</reference>
<accession>A0A7Y9PI39</accession>
<dbReference type="Proteomes" id="UP000589520">
    <property type="component" value="Unassembled WGS sequence"/>
</dbReference>
<evidence type="ECO:0000256" key="1">
    <source>
        <dbReference type="PROSITE-ProRule" id="PRU00339"/>
    </source>
</evidence>
<evidence type="ECO:0000256" key="3">
    <source>
        <dbReference type="SAM" id="SignalP"/>
    </source>
</evidence>